<organism evidence="9">
    <name type="scientific">Dissoconium aciculare CBS 342.82</name>
    <dbReference type="NCBI Taxonomy" id="1314786"/>
    <lineage>
        <taxon>Eukaryota</taxon>
        <taxon>Fungi</taxon>
        <taxon>Dikarya</taxon>
        <taxon>Ascomycota</taxon>
        <taxon>Pezizomycotina</taxon>
        <taxon>Dothideomycetes</taxon>
        <taxon>Dothideomycetidae</taxon>
        <taxon>Mycosphaerellales</taxon>
        <taxon>Dissoconiaceae</taxon>
        <taxon>Dissoconium</taxon>
    </lineage>
</organism>
<dbReference type="GeneID" id="54356856"/>
<dbReference type="InterPro" id="IPR023210">
    <property type="entry name" value="NADP_OxRdtase_dom"/>
</dbReference>
<evidence type="ECO:0000259" key="7">
    <source>
        <dbReference type="Pfam" id="PF00248"/>
    </source>
</evidence>
<dbReference type="AlphaFoldDB" id="A0A6J3MK66"/>
<feature type="domain" description="NADP-dependent oxidoreductase" evidence="7">
    <location>
        <begin position="25"/>
        <end position="282"/>
    </location>
</feature>
<dbReference type="InterPro" id="IPR020471">
    <property type="entry name" value="AKR"/>
</dbReference>
<keyword evidence="2" id="KW-0521">NADP</keyword>
<dbReference type="FunFam" id="3.20.20.100:FF:000002">
    <property type="entry name" value="2,5-diketo-D-gluconic acid reductase A"/>
    <property type="match status" value="1"/>
</dbReference>
<dbReference type="PIRSF" id="PIRSF000097">
    <property type="entry name" value="AKR"/>
    <property type="match status" value="1"/>
</dbReference>
<gene>
    <name evidence="9" type="ORF">K489DRAFT_13313</name>
</gene>
<dbReference type="Gene3D" id="3.20.20.100">
    <property type="entry name" value="NADP-dependent oxidoreductase domain"/>
    <property type="match status" value="1"/>
</dbReference>
<dbReference type="GO" id="GO:0016616">
    <property type="term" value="F:oxidoreductase activity, acting on the CH-OH group of donors, NAD or NADP as acceptor"/>
    <property type="evidence" value="ECO:0007669"/>
    <property type="project" value="UniProtKB-ARBA"/>
</dbReference>
<dbReference type="InterPro" id="IPR044494">
    <property type="entry name" value="AKR3C2/3"/>
</dbReference>
<feature type="active site" description="Proton donor" evidence="4">
    <location>
        <position position="64"/>
    </location>
</feature>
<comment type="similarity">
    <text evidence="1">Belongs to the aldo/keto reductase family.</text>
</comment>
<evidence type="ECO:0000313" key="8">
    <source>
        <dbReference type="Proteomes" id="UP000504637"/>
    </source>
</evidence>
<evidence type="ECO:0000256" key="6">
    <source>
        <dbReference type="PIRSR" id="PIRSR000097-3"/>
    </source>
</evidence>
<proteinExistence type="inferred from homology"/>
<dbReference type="RefSeq" id="XP_033464378.1">
    <property type="nucleotide sequence ID" value="XM_033599057.1"/>
</dbReference>
<evidence type="ECO:0000313" key="9">
    <source>
        <dbReference type="RefSeq" id="XP_033464378.1"/>
    </source>
</evidence>
<dbReference type="PANTHER" id="PTHR43827:SF3">
    <property type="entry name" value="NADP-DEPENDENT OXIDOREDUCTASE DOMAIN-CONTAINING PROTEIN"/>
    <property type="match status" value="1"/>
</dbReference>
<keyword evidence="3" id="KW-0560">Oxidoreductase</keyword>
<dbReference type="SUPFAM" id="SSF51430">
    <property type="entry name" value="NAD(P)-linked oxidoreductase"/>
    <property type="match status" value="1"/>
</dbReference>
<dbReference type="InterPro" id="IPR018170">
    <property type="entry name" value="Aldo/ket_reductase_CS"/>
</dbReference>
<dbReference type="Pfam" id="PF00248">
    <property type="entry name" value="Aldo_ket_red"/>
    <property type="match status" value="1"/>
</dbReference>
<evidence type="ECO:0000256" key="3">
    <source>
        <dbReference type="ARBA" id="ARBA00023002"/>
    </source>
</evidence>
<dbReference type="Proteomes" id="UP000504637">
    <property type="component" value="Unplaced"/>
</dbReference>
<dbReference type="PANTHER" id="PTHR43827">
    <property type="entry name" value="2,5-DIKETO-D-GLUCONIC ACID REDUCTASE"/>
    <property type="match status" value="1"/>
</dbReference>
<sequence length="303" mass="33841">MALIHTPIPSLKLNDGNSLPMLAFGTGTAWYKTGDESKLDQNCIDSTVTAIELGYHHLDGAEVYKTETELGMAIKKAGVGRDKLFITTKVLPNIADIPAALRLSLQKLQVDHVDLYLIHSPFHTEDRAEHQARWRQMEELQAQGLTRSIGVSNYHPEHLDVILETARVPPAVNQIEFHPYLQHPEWIEYHKKKGIATSAYGSLAAVVKRGASSSAAEPGPLEASLAALAHKYGVSPAEVCIRWCIDQDVAVITTSSKEQRLSDYLRAMTFKLTPREIGEINEEGRKRHVRGYWNHKYGDDDRS</sequence>
<evidence type="ECO:0000256" key="4">
    <source>
        <dbReference type="PIRSR" id="PIRSR000097-1"/>
    </source>
</evidence>
<dbReference type="OrthoDB" id="416253at2759"/>
<feature type="binding site" evidence="5">
    <location>
        <position position="119"/>
    </location>
    <ligand>
        <name>substrate</name>
    </ligand>
</feature>
<dbReference type="PROSITE" id="PS00062">
    <property type="entry name" value="ALDOKETO_REDUCTASE_2"/>
    <property type="match status" value="1"/>
</dbReference>
<evidence type="ECO:0000256" key="1">
    <source>
        <dbReference type="ARBA" id="ARBA00007905"/>
    </source>
</evidence>
<dbReference type="InterPro" id="IPR036812">
    <property type="entry name" value="NAD(P)_OxRdtase_dom_sf"/>
</dbReference>
<evidence type="ECO:0000256" key="2">
    <source>
        <dbReference type="ARBA" id="ARBA00022857"/>
    </source>
</evidence>
<evidence type="ECO:0000256" key="5">
    <source>
        <dbReference type="PIRSR" id="PIRSR000097-2"/>
    </source>
</evidence>
<dbReference type="GO" id="GO:0016652">
    <property type="term" value="F:oxidoreductase activity, acting on NAD(P)H as acceptor"/>
    <property type="evidence" value="ECO:0007669"/>
    <property type="project" value="InterPro"/>
</dbReference>
<dbReference type="PRINTS" id="PR00069">
    <property type="entry name" value="ALDKETRDTASE"/>
</dbReference>
<dbReference type="CDD" id="cd19120">
    <property type="entry name" value="AKR_AKR3C2-3"/>
    <property type="match status" value="1"/>
</dbReference>
<protein>
    <submittedName>
        <fullName evidence="9">Aldo-keto reductase family 1 member C13</fullName>
    </submittedName>
</protein>
<feature type="site" description="Lowers pKa of active site Tyr" evidence="6">
    <location>
        <position position="89"/>
    </location>
</feature>
<name>A0A6J3MK66_9PEZI</name>
<reference evidence="9" key="2">
    <citation type="submission" date="2020-04" db="EMBL/GenBank/DDBJ databases">
        <authorList>
            <consortium name="NCBI Genome Project"/>
        </authorList>
    </citation>
    <scope>NUCLEOTIDE SEQUENCE</scope>
    <source>
        <strain evidence="9">CBS 342.82</strain>
    </source>
</reference>
<reference evidence="9" key="1">
    <citation type="submission" date="2020-01" db="EMBL/GenBank/DDBJ databases">
        <authorList>
            <consortium name="DOE Joint Genome Institute"/>
            <person name="Haridas S."/>
            <person name="Albert R."/>
            <person name="Binder M."/>
            <person name="Bloem J."/>
            <person name="Labutti K."/>
            <person name="Salamov A."/>
            <person name="Andreopoulos B."/>
            <person name="Baker S.E."/>
            <person name="Barry K."/>
            <person name="Bills G."/>
            <person name="Bluhm B.H."/>
            <person name="Cannon C."/>
            <person name="Castanera R."/>
            <person name="Culley D.E."/>
            <person name="Daum C."/>
            <person name="Ezra D."/>
            <person name="Gonzalez J.B."/>
            <person name="Henrissat B."/>
            <person name="Kuo A."/>
            <person name="Liang C."/>
            <person name="Lipzen A."/>
            <person name="Lutzoni F."/>
            <person name="Magnuson J."/>
            <person name="Mondo S."/>
            <person name="Nolan M."/>
            <person name="Ohm R."/>
            <person name="Pangilinan J."/>
            <person name="Park H.-J."/>
            <person name="Ramirez L."/>
            <person name="Alfaro M."/>
            <person name="Sun H."/>
            <person name="Tritt A."/>
            <person name="Yoshinaga Y."/>
            <person name="Zwiers L.-H."/>
            <person name="Turgeon B.G."/>
            <person name="Goodwin S.B."/>
            <person name="Spatafora J.W."/>
            <person name="Crous P.W."/>
            <person name="Grigoriev I.V."/>
        </authorList>
    </citation>
    <scope>NUCLEOTIDE SEQUENCE</scope>
    <source>
        <strain evidence="9">CBS 342.82</strain>
    </source>
</reference>
<keyword evidence="8" id="KW-1185">Reference proteome</keyword>
<reference evidence="9" key="3">
    <citation type="submission" date="2025-08" db="UniProtKB">
        <authorList>
            <consortium name="RefSeq"/>
        </authorList>
    </citation>
    <scope>IDENTIFICATION</scope>
    <source>
        <strain evidence="9">CBS 342.82</strain>
    </source>
</reference>
<accession>A0A6J3MK66</accession>